<dbReference type="HOGENOM" id="CLU_017584_4_0_0"/>
<gene>
    <name evidence="7" type="ordered locus">Rcas_1209</name>
</gene>
<dbReference type="InterPro" id="IPR004839">
    <property type="entry name" value="Aminotransferase_I/II_large"/>
</dbReference>
<sequence length="395" mass="43055">MSGRLARRVAGFGTTIFTEMSALALERGAINLGQGFPDFPGPSFVKEAATAAIGADINQYAPMPGLPRLRQAVAAQWECDYGRAVDWQREVTITSGATEALCDAMLALLDPGDGVVIFEPAYDAYVPDITLAGGTPLPVRLYPPVADHTAWWFDPVELHAAFARKPTLIILNTPHNPTGKVFTRTELELIAHLCQEYNTIAITDEVYDRLVFDGAAHIPLATLPGMWERTLTLNSAGKTFSVTGWKIGYAVGPAHLNHALRQAHQWVTFATASPLQEAIATALEQASVNGYYRDLLRDYGERRARLEQALETAGLPVLPVEGAYFISADISATGWTDDRAFCRWLTTDIGVAAIPTSVFYSDPASAPCLARFCFAKRLETIDAAAERLAALRTRW</sequence>
<evidence type="ECO:0000256" key="4">
    <source>
        <dbReference type="ARBA" id="ARBA00022679"/>
    </source>
</evidence>
<reference evidence="7 8" key="1">
    <citation type="submission" date="2007-08" db="EMBL/GenBank/DDBJ databases">
        <title>Complete sequence of Roseiflexus castenholzii DSM 13941.</title>
        <authorList>
            <consortium name="US DOE Joint Genome Institute"/>
            <person name="Copeland A."/>
            <person name="Lucas S."/>
            <person name="Lapidus A."/>
            <person name="Barry K."/>
            <person name="Glavina del Rio T."/>
            <person name="Dalin E."/>
            <person name="Tice H."/>
            <person name="Pitluck S."/>
            <person name="Thompson L.S."/>
            <person name="Brettin T."/>
            <person name="Bruce D."/>
            <person name="Detter J.C."/>
            <person name="Han C."/>
            <person name="Tapia R."/>
            <person name="Schmutz J."/>
            <person name="Larimer F."/>
            <person name="Land M."/>
            <person name="Hauser L."/>
            <person name="Kyrpides N."/>
            <person name="Mikhailova N."/>
            <person name="Bryant D.A."/>
            <person name="Hanada S."/>
            <person name="Tsukatani Y."/>
            <person name="Richardson P."/>
        </authorList>
    </citation>
    <scope>NUCLEOTIDE SEQUENCE [LARGE SCALE GENOMIC DNA]</scope>
    <source>
        <strain evidence="8">DSM 13941 / HLO8</strain>
    </source>
</reference>
<evidence type="ECO:0000256" key="2">
    <source>
        <dbReference type="ARBA" id="ARBA00007441"/>
    </source>
</evidence>
<comment type="similarity">
    <text evidence="2">Belongs to the class-I pyridoxal-phosphate-dependent aminotransferase family.</text>
</comment>
<proteinExistence type="inferred from homology"/>
<name>A7NIK6_ROSCS</name>
<keyword evidence="8" id="KW-1185">Reference proteome</keyword>
<dbReference type="OrthoDB" id="9813612at2"/>
<keyword evidence="5" id="KW-0663">Pyridoxal phosphate</keyword>
<dbReference type="EMBL" id="CP000804">
    <property type="protein sequence ID" value="ABU57306.1"/>
    <property type="molecule type" value="Genomic_DNA"/>
</dbReference>
<dbReference type="SUPFAM" id="SSF53383">
    <property type="entry name" value="PLP-dependent transferases"/>
    <property type="match status" value="1"/>
</dbReference>
<evidence type="ECO:0000256" key="5">
    <source>
        <dbReference type="ARBA" id="ARBA00022898"/>
    </source>
</evidence>
<keyword evidence="3 7" id="KW-0032">Aminotransferase</keyword>
<dbReference type="eggNOG" id="COG0436">
    <property type="taxonomic scope" value="Bacteria"/>
</dbReference>
<dbReference type="GO" id="GO:0005737">
    <property type="term" value="C:cytoplasm"/>
    <property type="evidence" value="ECO:0007669"/>
    <property type="project" value="TreeGrafter"/>
</dbReference>
<keyword evidence="4 7" id="KW-0808">Transferase</keyword>
<evidence type="ECO:0000256" key="3">
    <source>
        <dbReference type="ARBA" id="ARBA00022576"/>
    </source>
</evidence>
<dbReference type="KEGG" id="rca:Rcas_1209"/>
<dbReference type="Gene3D" id="3.40.640.10">
    <property type="entry name" value="Type I PLP-dependent aspartate aminotransferase-like (Major domain)"/>
    <property type="match status" value="1"/>
</dbReference>
<dbReference type="RefSeq" id="WP_012119736.1">
    <property type="nucleotide sequence ID" value="NC_009767.1"/>
</dbReference>
<dbReference type="Gene3D" id="3.90.1150.10">
    <property type="entry name" value="Aspartate Aminotransferase, domain 1"/>
    <property type="match status" value="1"/>
</dbReference>
<comment type="cofactor">
    <cofactor evidence="1">
        <name>pyridoxal 5'-phosphate</name>
        <dbReference type="ChEBI" id="CHEBI:597326"/>
    </cofactor>
</comment>
<dbReference type="STRING" id="383372.Rcas_1209"/>
<accession>A7NIK6</accession>
<dbReference type="Proteomes" id="UP000000263">
    <property type="component" value="Chromosome"/>
</dbReference>
<evidence type="ECO:0000259" key="6">
    <source>
        <dbReference type="Pfam" id="PF00155"/>
    </source>
</evidence>
<dbReference type="GO" id="GO:0030170">
    <property type="term" value="F:pyridoxal phosphate binding"/>
    <property type="evidence" value="ECO:0007669"/>
    <property type="project" value="InterPro"/>
</dbReference>
<dbReference type="PANTHER" id="PTHR43807:SF20">
    <property type="entry name" value="FI04487P"/>
    <property type="match status" value="1"/>
</dbReference>
<dbReference type="CDD" id="cd00609">
    <property type="entry name" value="AAT_like"/>
    <property type="match status" value="1"/>
</dbReference>
<dbReference type="Pfam" id="PF00155">
    <property type="entry name" value="Aminotran_1_2"/>
    <property type="match status" value="1"/>
</dbReference>
<dbReference type="PANTHER" id="PTHR43807">
    <property type="entry name" value="FI04487P"/>
    <property type="match status" value="1"/>
</dbReference>
<organism evidence="7 8">
    <name type="scientific">Roseiflexus castenholzii (strain DSM 13941 / HLO8)</name>
    <dbReference type="NCBI Taxonomy" id="383372"/>
    <lineage>
        <taxon>Bacteria</taxon>
        <taxon>Bacillati</taxon>
        <taxon>Chloroflexota</taxon>
        <taxon>Chloroflexia</taxon>
        <taxon>Chloroflexales</taxon>
        <taxon>Roseiflexineae</taxon>
        <taxon>Roseiflexaceae</taxon>
        <taxon>Roseiflexus</taxon>
    </lineage>
</organism>
<dbReference type="InterPro" id="IPR051326">
    <property type="entry name" value="Kynurenine-oxoglutarate_AT"/>
</dbReference>
<dbReference type="InterPro" id="IPR015421">
    <property type="entry name" value="PyrdxlP-dep_Trfase_major"/>
</dbReference>
<evidence type="ECO:0000313" key="8">
    <source>
        <dbReference type="Proteomes" id="UP000000263"/>
    </source>
</evidence>
<evidence type="ECO:0000313" key="7">
    <source>
        <dbReference type="EMBL" id="ABU57306.1"/>
    </source>
</evidence>
<protein>
    <submittedName>
        <fullName evidence="7">Aminotransferase class I and II</fullName>
    </submittedName>
</protein>
<dbReference type="InterPro" id="IPR015424">
    <property type="entry name" value="PyrdxlP-dep_Trfase"/>
</dbReference>
<evidence type="ECO:0000256" key="1">
    <source>
        <dbReference type="ARBA" id="ARBA00001933"/>
    </source>
</evidence>
<dbReference type="InterPro" id="IPR015422">
    <property type="entry name" value="PyrdxlP-dep_Trfase_small"/>
</dbReference>
<feature type="domain" description="Aminotransferase class I/classII large" evidence="6">
    <location>
        <begin position="29"/>
        <end position="388"/>
    </location>
</feature>
<dbReference type="FunFam" id="3.40.640.10:FF:000024">
    <property type="entry name" value="Kynurenine--oxoglutarate transaminase 3"/>
    <property type="match status" value="1"/>
</dbReference>
<dbReference type="AlphaFoldDB" id="A7NIK6"/>
<dbReference type="GO" id="GO:0016212">
    <property type="term" value="F:kynurenine-oxoglutarate transaminase activity"/>
    <property type="evidence" value="ECO:0007669"/>
    <property type="project" value="TreeGrafter"/>
</dbReference>